<dbReference type="HOGENOM" id="CLU_3002539_0_0_1"/>
<evidence type="ECO:0000313" key="1">
    <source>
        <dbReference type="EMBL" id="EFZ10971.1"/>
    </source>
</evidence>
<feature type="non-terminal residue" evidence="1">
    <location>
        <position position="1"/>
    </location>
</feature>
<name>E9J880_SOLIN</name>
<dbReference type="Pfam" id="PF14223">
    <property type="entry name" value="Retrotran_gag_2"/>
    <property type="match status" value="1"/>
</dbReference>
<dbReference type="EMBL" id="GL768809">
    <property type="protein sequence ID" value="EFZ10971.1"/>
    <property type="molecule type" value="Genomic_DNA"/>
</dbReference>
<accession>E9J880</accession>
<gene>
    <name evidence="1" type="ORF">SINV_05690</name>
</gene>
<proteinExistence type="predicted"/>
<dbReference type="AlphaFoldDB" id="E9J880"/>
<feature type="non-terminal residue" evidence="1">
    <location>
        <position position="57"/>
    </location>
</feature>
<organism>
    <name type="scientific">Solenopsis invicta</name>
    <name type="common">Red imported fire ant</name>
    <name type="synonym">Solenopsis wagneri</name>
    <dbReference type="NCBI Taxonomy" id="13686"/>
    <lineage>
        <taxon>Eukaryota</taxon>
        <taxon>Metazoa</taxon>
        <taxon>Ecdysozoa</taxon>
        <taxon>Arthropoda</taxon>
        <taxon>Hexapoda</taxon>
        <taxon>Insecta</taxon>
        <taxon>Pterygota</taxon>
        <taxon>Neoptera</taxon>
        <taxon>Endopterygota</taxon>
        <taxon>Hymenoptera</taxon>
        <taxon>Apocrita</taxon>
        <taxon>Aculeata</taxon>
        <taxon>Formicoidea</taxon>
        <taxon>Formicidae</taxon>
        <taxon>Myrmicinae</taxon>
        <taxon>Solenopsis</taxon>
    </lineage>
</organism>
<reference evidence="1" key="1">
    <citation type="journal article" date="2011" name="Proc. Natl. Acad. Sci. U.S.A.">
        <title>The genome of the fire ant Solenopsis invicta.</title>
        <authorList>
            <person name="Wurm Y."/>
            <person name="Wang J."/>
            <person name="Riba-Grognuz O."/>
            <person name="Corona M."/>
            <person name="Nygaard S."/>
            <person name="Hunt B.G."/>
            <person name="Ingram K.K."/>
            <person name="Falquet L."/>
            <person name="Nipitwattanaphon M."/>
            <person name="Gotzek D."/>
            <person name="Dijkstra M.B."/>
            <person name="Oettler J."/>
            <person name="Comtesse F."/>
            <person name="Shih C.J."/>
            <person name="Wu W.J."/>
            <person name="Yang C.C."/>
            <person name="Thomas J."/>
            <person name="Beaudoing E."/>
            <person name="Pradervand S."/>
            <person name="Flegel V."/>
            <person name="Cook E.D."/>
            <person name="Fabbretti R."/>
            <person name="Stockinger H."/>
            <person name="Long L."/>
            <person name="Farmerie W.G."/>
            <person name="Oakey J."/>
            <person name="Boomsma J.J."/>
            <person name="Pamilo P."/>
            <person name="Yi S.V."/>
            <person name="Heinze J."/>
            <person name="Goodisman M.A."/>
            <person name="Farinelli L."/>
            <person name="Harshman K."/>
            <person name="Hulo N."/>
            <person name="Cerutti L."/>
            <person name="Xenarios I."/>
            <person name="Shoemaker D."/>
            <person name="Keller L."/>
        </authorList>
    </citation>
    <scope>NUCLEOTIDE SEQUENCE [LARGE SCALE GENOMIC DNA]</scope>
</reference>
<protein>
    <submittedName>
        <fullName evidence="1">Uncharacterized protein</fullName>
    </submittedName>
</protein>
<sequence>AHDLYKIVTEETPKARRDAAWKKKDAHAQKYIVTTIDKQSLLHIMHCTTSHEMWTKI</sequence>